<dbReference type="Gene3D" id="3.30.1540.10">
    <property type="entry name" value="formyl-coa transferase, domain 3"/>
    <property type="match status" value="1"/>
</dbReference>
<dbReference type="Pfam" id="PF02515">
    <property type="entry name" value="CoA_transf_3"/>
    <property type="match status" value="1"/>
</dbReference>
<organism evidence="2 3">
    <name type="scientific">Salicibibacter cibarius</name>
    <dbReference type="NCBI Taxonomy" id="2743000"/>
    <lineage>
        <taxon>Bacteria</taxon>
        <taxon>Bacillati</taxon>
        <taxon>Bacillota</taxon>
        <taxon>Bacilli</taxon>
        <taxon>Bacillales</taxon>
        <taxon>Bacillaceae</taxon>
        <taxon>Salicibibacter</taxon>
    </lineage>
</organism>
<dbReference type="InterPro" id="IPR050483">
    <property type="entry name" value="CoA-transferase_III_domain"/>
</dbReference>
<keyword evidence="1 2" id="KW-0808">Transferase</keyword>
<dbReference type="GO" id="GO:0008410">
    <property type="term" value="F:CoA-transferase activity"/>
    <property type="evidence" value="ECO:0007669"/>
    <property type="project" value="TreeGrafter"/>
</dbReference>
<dbReference type="EMBL" id="CP054705">
    <property type="protein sequence ID" value="QQK77796.1"/>
    <property type="molecule type" value="Genomic_DNA"/>
</dbReference>
<accession>A0A7T6Z6P0</accession>
<reference evidence="2 3" key="1">
    <citation type="submission" date="2020-06" db="EMBL/GenBank/DDBJ databases">
        <title>Genomic analysis of Salicibibacter sp. NKC5-3.</title>
        <authorList>
            <person name="Oh Y.J."/>
        </authorList>
    </citation>
    <scope>NUCLEOTIDE SEQUENCE [LARGE SCALE GENOMIC DNA]</scope>
    <source>
        <strain evidence="2 3">NKC5-3</strain>
    </source>
</reference>
<evidence type="ECO:0000313" key="2">
    <source>
        <dbReference type="EMBL" id="QQK77796.1"/>
    </source>
</evidence>
<dbReference type="SUPFAM" id="SSF89796">
    <property type="entry name" value="CoA-transferase family III (CaiB/BaiF)"/>
    <property type="match status" value="1"/>
</dbReference>
<name>A0A7T6Z6P0_9BACI</name>
<dbReference type="KEGG" id="scia:HUG15_20915"/>
<keyword evidence="3" id="KW-1185">Reference proteome</keyword>
<dbReference type="Gene3D" id="3.40.50.10540">
    <property type="entry name" value="Crotonobetainyl-coa:carnitine coa-transferase, domain 1"/>
    <property type="match status" value="1"/>
</dbReference>
<dbReference type="PANTHER" id="PTHR48207:SF3">
    <property type="entry name" value="SUCCINATE--HYDROXYMETHYLGLUTARATE COA-TRANSFERASE"/>
    <property type="match status" value="1"/>
</dbReference>
<dbReference type="InterPro" id="IPR003673">
    <property type="entry name" value="CoA-Trfase_fam_III"/>
</dbReference>
<dbReference type="InterPro" id="IPR044855">
    <property type="entry name" value="CoA-Trfase_III_dom3_sf"/>
</dbReference>
<protein>
    <submittedName>
        <fullName evidence="2">CoA transferase</fullName>
    </submittedName>
</protein>
<gene>
    <name evidence="2" type="ORF">HUG15_20915</name>
</gene>
<evidence type="ECO:0000256" key="1">
    <source>
        <dbReference type="ARBA" id="ARBA00022679"/>
    </source>
</evidence>
<proteinExistence type="predicted"/>
<evidence type="ECO:0000313" key="3">
    <source>
        <dbReference type="Proteomes" id="UP000595823"/>
    </source>
</evidence>
<dbReference type="RefSeq" id="WP_200125475.1">
    <property type="nucleotide sequence ID" value="NZ_CP054705.1"/>
</dbReference>
<dbReference type="PANTHER" id="PTHR48207">
    <property type="entry name" value="SUCCINATE--HYDROXYMETHYLGLUTARATE COA-TRANSFERASE"/>
    <property type="match status" value="1"/>
</dbReference>
<dbReference type="Proteomes" id="UP000595823">
    <property type="component" value="Chromosome"/>
</dbReference>
<sequence length="395" mass="44502">MKANNLTIDNLNSTKKRYPLENIKIVDFSRVLSGPFCTMLLGDLGAEVIKIEKPDIGDENRNVRTYAGRTKEDEDYFYPMNRNKKSVEINLKNSSEKEKVYNLIKEADVIVENFTPGTMEKLQLDYSSVKEINEKIIYCSISGFGQQGLYKDRKAYDSIVQAITGVMAITGNPGESPLRSGLMFGDLTGSLYALSSILVSLYARERSGLGNHIDLSLADSLLSLYSTNAAEYLAVGNLPERGGSENPGRSPTGNYLCSDGKFIQIMGGSDILWPKFCEVVGILEFEYDDRFKTNEARILNRDELRKILTPIFLKHTSSYWVKKFNEHGVPSAPINTLADVLEDKHFIERNMELKLEHQKSGTIRAINNPFRFSSYNSYKLSPPPLLGQDNEELRK</sequence>
<dbReference type="AlphaFoldDB" id="A0A7T6Z6P0"/>
<dbReference type="InterPro" id="IPR023606">
    <property type="entry name" value="CoA-Trfase_III_dom_1_sf"/>
</dbReference>